<evidence type="ECO:0000313" key="2">
    <source>
        <dbReference type="Proteomes" id="UP001149079"/>
    </source>
</evidence>
<dbReference type="Proteomes" id="UP001149079">
    <property type="component" value="Unassembled WGS sequence"/>
</dbReference>
<evidence type="ECO:0000313" key="1">
    <source>
        <dbReference type="EMBL" id="KAJ5130825.1"/>
    </source>
</evidence>
<keyword evidence="2" id="KW-1185">Reference proteome</keyword>
<name>A0A9W9GVH5_9EURO</name>
<proteinExistence type="predicted"/>
<dbReference type="AlphaFoldDB" id="A0A9W9GVH5"/>
<dbReference type="GeneID" id="81406778"/>
<protein>
    <submittedName>
        <fullName evidence="1">Uncharacterized protein</fullName>
    </submittedName>
</protein>
<reference evidence="1" key="2">
    <citation type="journal article" date="2023" name="IMA Fungus">
        <title>Comparative genomic study of the Penicillium genus elucidates a diverse pangenome and 15 lateral gene transfer events.</title>
        <authorList>
            <person name="Petersen C."/>
            <person name="Sorensen T."/>
            <person name="Nielsen M.R."/>
            <person name="Sondergaard T.E."/>
            <person name="Sorensen J.L."/>
            <person name="Fitzpatrick D.A."/>
            <person name="Frisvad J.C."/>
            <person name="Nielsen K.L."/>
        </authorList>
    </citation>
    <scope>NUCLEOTIDE SEQUENCE</scope>
    <source>
        <strain evidence="1">IBT 22155</strain>
    </source>
</reference>
<dbReference type="EMBL" id="JAPQKL010000005">
    <property type="protein sequence ID" value="KAJ5130825.1"/>
    <property type="molecule type" value="Genomic_DNA"/>
</dbReference>
<comment type="caution">
    <text evidence="1">The sequence shown here is derived from an EMBL/GenBank/DDBJ whole genome shotgun (WGS) entry which is preliminary data.</text>
</comment>
<sequence>MSNRESREVLEVKVEDRARWGGEEEIKATQIGRTAALEPPSPQQCIRSIWKAESQMKIKEIVESNGLE</sequence>
<organism evidence="1 2">
    <name type="scientific">Penicillium bovifimosum</name>
    <dbReference type="NCBI Taxonomy" id="126998"/>
    <lineage>
        <taxon>Eukaryota</taxon>
        <taxon>Fungi</taxon>
        <taxon>Dikarya</taxon>
        <taxon>Ascomycota</taxon>
        <taxon>Pezizomycotina</taxon>
        <taxon>Eurotiomycetes</taxon>
        <taxon>Eurotiomycetidae</taxon>
        <taxon>Eurotiales</taxon>
        <taxon>Aspergillaceae</taxon>
        <taxon>Penicillium</taxon>
    </lineage>
</organism>
<gene>
    <name evidence="1" type="ORF">N7515_006864</name>
</gene>
<dbReference type="RefSeq" id="XP_056521204.1">
    <property type="nucleotide sequence ID" value="XM_056667608.1"/>
</dbReference>
<accession>A0A9W9GVH5</accession>
<reference evidence="1" key="1">
    <citation type="submission" date="2022-11" db="EMBL/GenBank/DDBJ databases">
        <authorList>
            <person name="Petersen C."/>
        </authorList>
    </citation>
    <scope>NUCLEOTIDE SEQUENCE</scope>
    <source>
        <strain evidence="1">IBT 22155</strain>
    </source>
</reference>